<sequence>MGTATPQEADPPEGEAASDINRLLLGKKPWRACRRALGLLPAAANGGLRQRERVNYGTSDDEDTRDKEEDERPAASSSSSKKHHHHHRRTADRLQAGLAARWPLAQPSPPPPATAAGPAADYSQLAQLTRATHLGSLSAARTRPVPVVSSRWVDRSRDPGRTAPRVAALERVRHRQPPPQQLAAPSYWTPACLRVHSGDGVVRVALSHRSSSSSCCCLPAACTRHEERRGPPATRRDRHPLLTRPAAPAKAAYTMMRTPPHDKPRHSCDGTLPPNPTAPAQPVSNFDTSNYRPPAGSSQETTLEIVDLPIRAAAINKHQTPPGGLEWHFARPSFRPCRPGPPGWLPAAASLAVQQTVPKGTKSADAPPPHPDLISAVRPASSQLLSETIRTEQQPPWLRAAPNTCLTPTII</sequence>
<feature type="region of interest" description="Disordered" evidence="1">
    <location>
        <begin position="137"/>
        <end position="160"/>
    </location>
</feature>
<evidence type="ECO:0000313" key="3">
    <source>
        <dbReference type="Proteomes" id="UP000799324"/>
    </source>
</evidence>
<protein>
    <submittedName>
        <fullName evidence="2">Uncharacterized protein</fullName>
    </submittedName>
</protein>
<feature type="region of interest" description="Disordered" evidence="1">
    <location>
        <begin position="39"/>
        <end position="119"/>
    </location>
</feature>
<dbReference type="Proteomes" id="UP000799324">
    <property type="component" value="Unassembled WGS sequence"/>
</dbReference>
<dbReference type="AlphaFoldDB" id="A0A6A6T536"/>
<feature type="compositionally biased region" description="Polar residues" evidence="1">
    <location>
        <begin position="282"/>
        <end position="300"/>
    </location>
</feature>
<proteinExistence type="predicted"/>
<evidence type="ECO:0000313" key="2">
    <source>
        <dbReference type="EMBL" id="KAF2654023.1"/>
    </source>
</evidence>
<dbReference type="EMBL" id="MU004371">
    <property type="protein sequence ID" value="KAF2654023.1"/>
    <property type="molecule type" value="Genomic_DNA"/>
</dbReference>
<feature type="compositionally biased region" description="Low complexity" evidence="1">
    <location>
        <begin position="39"/>
        <end position="48"/>
    </location>
</feature>
<feature type="region of interest" description="Disordered" evidence="1">
    <location>
        <begin position="272"/>
        <end position="300"/>
    </location>
</feature>
<feature type="compositionally biased region" description="Basic and acidic residues" evidence="1">
    <location>
        <begin position="64"/>
        <end position="73"/>
    </location>
</feature>
<feature type="compositionally biased region" description="Basic residues" evidence="1">
    <location>
        <begin position="80"/>
        <end position="90"/>
    </location>
</feature>
<accession>A0A6A6T536</accession>
<gene>
    <name evidence="2" type="ORF">K491DRAFT_680058</name>
</gene>
<evidence type="ECO:0000256" key="1">
    <source>
        <dbReference type="SAM" id="MobiDB-lite"/>
    </source>
</evidence>
<reference evidence="2" key="1">
    <citation type="journal article" date="2020" name="Stud. Mycol.">
        <title>101 Dothideomycetes genomes: a test case for predicting lifestyles and emergence of pathogens.</title>
        <authorList>
            <person name="Haridas S."/>
            <person name="Albert R."/>
            <person name="Binder M."/>
            <person name="Bloem J."/>
            <person name="Labutti K."/>
            <person name="Salamov A."/>
            <person name="Andreopoulos B."/>
            <person name="Baker S."/>
            <person name="Barry K."/>
            <person name="Bills G."/>
            <person name="Bluhm B."/>
            <person name="Cannon C."/>
            <person name="Castanera R."/>
            <person name="Culley D."/>
            <person name="Daum C."/>
            <person name="Ezra D."/>
            <person name="Gonzalez J."/>
            <person name="Henrissat B."/>
            <person name="Kuo A."/>
            <person name="Liang C."/>
            <person name="Lipzen A."/>
            <person name="Lutzoni F."/>
            <person name="Magnuson J."/>
            <person name="Mondo S."/>
            <person name="Nolan M."/>
            <person name="Ohm R."/>
            <person name="Pangilinan J."/>
            <person name="Park H.-J."/>
            <person name="Ramirez L."/>
            <person name="Alfaro M."/>
            <person name="Sun H."/>
            <person name="Tritt A."/>
            <person name="Yoshinaga Y."/>
            <person name="Zwiers L.-H."/>
            <person name="Turgeon B."/>
            <person name="Goodwin S."/>
            <person name="Spatafora J."/>
            <person name="Crous P."/>
            <person name="Grigoriev I."/>
        </authorList>
    </citation>
    <scope>NUCLEOTIDE SEQUENCE</scope>
    <source>
        <strain evidence="2">CBS 122681</strain>
    </source>
</reference>
<organism evidence="2 3">
    <name type="scientific">Lophiostoma macrostomum CBS 122681</name>
    <dbReference type="NCBI Taxonomy" id="1314788"/>
    <lineage>
        <taxon>Eukaryota</taxon>
        <taxon>Fungi</taxon>
        <taxon>Dikarya</taxon>
        <taxon>Ascomycota</taxon>
        <taxon>Pezizomycotina</taxon>
        <taxon>Dothideomycetes</taxon>
        <taxon>Pleosporomycetidae</taxon>
        <taxon>Pleosporales</taxon>
        <taxon>Lophiostomataceae</taxon>
        <taxon>Lophiostoma</taxon>
    </lineage>
</organism>
<keyword evidence="3" id="KW-1185">Reference proteome</keyword>
<name>A0A6A6T536_9PLEO</name>